<comment type="caution">
    <text evidence="1">The sequence shown here is derived from an EMBL/GenBank/DDBJ whole genome shotgun (WGS) entry which is preliminary data.</text>
</comment>
<evidence type="ECO:0000313" key="2">
    <source>
        <dbReference type="Proteomes" id="UP001219934"/>
    </source>
</evidence>
<dbReference type="AlphaFoldDB" id="A0AAD6F9N4"/>
<gene>
    <name evidence="1" type="ORF">JOQ06_008028</name>
</gene>
<reference evidence="1" key="1">
    <citation type="submission" date="2022-11" db="EMBL/GenBank/DDBJ databases">
        <title>Chromosome-level genome of Pogonophryne albipinna.</title>
        <authorList>
            <person name="Jo E."/>
        </authorList>
    </citation>
    <scope>NUCLEOTIDE SEQUENCE</scope>
    <source>
        <strain evidence="1">SGF0006</strain>
        <tissue evidence="1">Muscle</tissue>
    </source>
</reference>
<name>A0AAD6F9N4_9TELE</name>
<accession>A0AAD6F9N4</accession>
<protein>
    <submittedName>
        <fullName evidence="1">Uncharacterized protein</fullName>
    </submittedName>
</protein>
<organism evidence="1 2">
    <name type="scientific">Pogonophryne albipinna</name>
    <dbReference type="NCBI Taxonomy" id="1090488"/>
    <lineage>
        <taxon>Eukaryota</taxon>
        <taxon>Metazoa</taxon>
        <taxon>Chordata</taxon>
        <taxon>Craniata</taxon>
        <taxon>Vertebrata</taxon>
        <taxon>Euteleostomi</taxon>
        <taxon>Actinopterygii</taxon>
        <taxon>Neopterygii</taxon>
        <taxon>Teleostei</taxon>
        <taxon>Neoteleostei</taxon>
        <taxon>Acanthomorphata</taxon>
        <taxon>Eupercaria</taxon>
        <taxon>Perciformes</taxon>
        <taxon>Notothenioidei</taxon>
        <taxon>Pogonophryne</taxon>
    </lineage>
</organism>
<dbReference type="EMBL" id="JAPTMU010000020">
    <property type="protein sequence ID" value="KAJ4925842.1"/>
    <property type="molecule type" value="Genomic_DNA"/>
</dbReference>
<proteinExistence type="predicted"/>
<evidence type="ECO:0000313" key="1">
    <source>
        <dbReference type="EMBL" id="KAJ4925842.1"/>
    </source>
</evidence>
<sequence>MMGGPEKLTGFQPALKTLDNGCSTIYWQADTQNSNNAIQLNLWGPEMQIPAVFQGTNKRITFLPDNVINSN</sequence>
<dbReference type="Proteomes" id="UP001219934">
    <property type="component" value="Unassembled WGS sequence"/>
</dbReference>
<keyword evidence="2" id="KW-1185">Reference proteome</keyword>